<dbReference type="EMBL" id="CP031517">
    <property type="protein sequence ID" value="QOS39231.1"/>
    <property type="molecule type" value="Genomic_DNA"/>
</dbReference>
<evidence type="ECO:0000313" key="7">
    <source>
        <dbReference type="Proteomes" id="UP000593591"/>
    </source>
</evidence>
<keyword evidence="4" id="KW-0046">Antibiotic resistance</keyword>
<dbReference type="InterPro" id="IPR001451">
    <property type="entry name" value="Hexapep"/>
</dbReference>
<dbReference type="KEGG" id="trc:DYE49_01680"/>
<dbReference type="GO" id="GO:0046677">
    <property type="term" value="P:response to antibiotic"/>
    <property type="evidence" value="ECO:0007669"/>
    <property type="project" value="UniProtKB-KW"/>
</dbReference>
<comment type="similarity">
    <text evidence="1">Belongs to the transferase hexapeptide repeat family.</text>
</comment>
<evidence type="ECO:0000256" key="2">
    <source>
        <dbReference type="ARBA" id="ARBA00022679"/>
    </source>
</evidence>
<dbReference type="FunFam" id="2.160.10.10:FF:000037">
    <property type="entry name" value="Streptogramin A acetyltransferase"/>
    <property type="match status" value="1"/>
</dbReference>
<proteinExistence type="inferred from homology"/>
<sequence>MEKKMNPIYPNSQFKSFCYIKSVITRPNIIAGDYSYYDDSDDGPESFEKHVTHHYDFMGDKLIIGKFVAIARGVEFVMNGANHMLDCLTTYPFEIIDEFKGLSRPFGDRGNRGDTVVGNDVWIGQKATILPGVHIGDGAIIGANAVVAKDVPPYAVVVGNPAEIKKYRFDKETIDLLLELKWWDKDIEEIKKLIPLLTGDLEQSKNELRALLKK</sequence>
<reference evidence="6 7" key="1">
    <citation type="submission" date="2018-08" db="EMBL/GenBank/DDBJ databases">
        <title>The first complete genome of Treponema rectale (CHPAT), a commensal spirochete of the bovine rectum.</title>
        <authorList>
            <person name="Staton G.J."/>
            <person name="Clegg S.R."/>
            <person name="Carter S.D."/>
            <person name="Radford A.D."/>
            <person name="Darby A."/>
            <person name="Hall N."/>
            <person name="Birtles R.J."/>
            <person name="Evans N.J."/>
        </authorList>
    </citation>
    <scope>NUCLEOTIDE SEQUENCE [LARGE SCALE GENOMIC DNA]</scope>
    <source>
        <strain evidence="6 7">CHPA</strain>
    </source>
</reference>
<dbReference type="Gene3D" id="2.160.10.10">
    <property type="entry name" value="Hexapeptide repeat proteins"/>
    <property type="match status" value="1"/>
</dbReference>
<accession>A0A7M1XKA9</accession>
<keyword evidence="5" id="KW-0012">Acyltransferase</keyword>
<dbReference type="Pfam" id="PF00132">
    <property type="entry name" value="Hexapep"/>
    <property type="match status" value="1"/>
</dbReference>
<organism evidence="6 7">
    <name type="scientific">Treponema rectale</name>
    <dbReference type="NCBI Taxonomy" id="744512"/>
    <lineage>
        <taxon>Bacteria</taxon>
        <taxon>Pseudomonadati</taxon>
        <taxon>Spirochaetota</taxon>
        <taxon>Spirochaetia</taxon>
        <taxon>Spirochaetales</taxon>
        <taxon>Treponemataceae</taxon>
        <taxon>Treponema</taxon>
    </lineage>
</organism>
<dbReference type="GO" id="GO:0016746">
    <property type="term" value="F:acyltransferase activity"/>
    <property type="evidence" value="ECO:0007669"/>
    <property type="project" value="UniProtKB-KW"/>
</dbReference>
<gene>
    <name evidence="6" type="ORF">DYE49_01680</name>
</gene>
<dbReference type="PANTHER" id="PTHR43300:SF11">
    <property type="entry name" value="ACETYLTRANSFERASE RV3034C-RELATED"/>
    <property type="match status" value="1"/>
</dbReference>
<dbReference type="InterPro" id="IPR050179">
    <property type="entry name" value="Trans_hexapeptide_repeat"/>
</dbReference>
<evidence type="ECO:0000256" key="1">
    <source>
        <dbReference type="ARBA" id="ARBA00007274"/>
    </source>
</evidence>
<dbReference type="InterPro" id="IPR018357">
    <property type="entry name" value="Hexapep_transf_CS"/>
</dbReference>
<dbReference type="CDD" id="cd03349">
    <property type="entry name" value="LbH_XAT"/>
    <property type="match status" value="1"/>
</dbReference>
<dbReference type="InterPro" id="IPR011004">
    <property type="entry name" value="Trimer_LpxA-like_sf"/>
</dbReference>
<evidence type="ECO:0000256" key="3">
    <source>
        <dbReference type="ARBA" id="ARBA00022737"/>
    </source>
</evidence>
<keyword evidence="3" id="KW-0677">Repeat</keyword>
<dbReference type="PANTHER" id="PTHR43300">
    <property type="entry name" value="ACETYLTRANSFERASE"/>
    <property type="match status" value="1"/>
</dbReference>
<evidence type="ECO:0000313" key="6">
    <source>
        <dbReference type="EMBL" id="QOS39231.1"/>
    </source>
</evidence>
<evidence type="ECO:0000256" key="5">
    <source>
        <dbReference type="ARBA" id="ARBA00023315"/>
    </source>
</evidence>
<dbReference type="Proteomes" id="UP000593591">
    <property type="component" value="Chromosome"/>
</dbReference>
<dbReference type="AlphaFoldDB" id="A0A7M1XKA9"/>
<keyword evidence="2 6" id="KW-0808">Transferase</keyword>
<dbReference type="SUPFAM" id="SSF51161">
    <property type="entry name" value="Trimeric LpxA-like enzymes"/>
    <property type="match status" value="1"/>
</dbReference>
<dbReference type="PROSITE" id="PS00101">
    <property type="entry name" value="HEXAPEP_TRANSFERASES"/>
    <property type="match status" value="1"/>
</dbReference>
<name>A0A7M1XKA9_9SPIR</name>
<evidence type="ECO:0000256" key="4">
    <source>
        <dbReference type="ARBA" id="ARBA00023251"/>
    </source>
</evidence>
<protein>
    <submittedName>
        <fullName evidence="6">Antibiotic acetyltransferase</fullName>
    </submittedName>
</protein>